<dbReference type="Pfam" id="PF00924">
    <property type="entry name" value="MS_channel_2nd"/>
    <property type="match status" value="1"/>
</dbReference>
<dbReference type="InterPro" id="IPR023408">
    <property type="entry name" value="MscS_beta-dom_sf"/>
</dbReference>
<dbReference type="InterPro" id="IPR049142">
    <property type="entry name" value="MS_channel_1st"/>
</dbReference>
<gene>
    <name evidence="11" type="primary">mscS_8</name>
    <name evidence="11" type="ORF">SDC9_33644</name>
</gene>
<evidence type="ECO:0000256" key="6">
    <source>
        <dbReference type="ARBA" id="ARBA00023136"/>
    </source>
</evidence>
<dbReference type="Gene3D" id="3.30.70.100">
    <property type="match status" value="1"/>
</dbReference>
<dbReference type="Gene3D" id="2.30.30.60">
    <property type="match status" value="1"/>
</dbReference>
<dbReference type="InterPro" id="IPR010920">
    <property type="entry name" value="LSM_dom_sf"/>
</dbReference>
<keyword evidence="5 7" id="KW-1133">Transmembrane helix</keyword>
<evidence type="ECO:0000256" key="2">
    <source>
        <dbReference type="ARBA" id="ARBA00008017"/>
    </source>
</evidence>
<dbReference type="PANTHER" id="PTHR30460">
    <property type="entry name" value="MODERATE CONDUCTANCE MECHANOSENSITIVE CHANNEL YBIO"/>
    <property type="match status" value="1"/>
</dbReference>
<dbReference type="InterPro" id="IPR011066">
    <property type="entry name" value="MscS_channel_C_sf"/>
</dbReference>
<dbReference type="GO" id="GO:0008381">
    <property type="term" value="F:mechanosensitive monoatomic ion channel activity"/>
    <property type="evidence" value="ECO:0007669"/>
    <property type="project" value="InterPro"/>
</dbReference>
<dbReference type="InterPro" id="IPR006685">
    <property type="entry name" value="MscS_channel_2nd"/>
</dbReference>
<keyword evidence="3" id="KW-1003">Cell membrane</keyword>
<feature type="domain" description="Mechanosensitive ion channel MscS C-terminal" evidence="9">
    <location>
        <begin position="185"/>
        <end position="273"/>
    </location>
</feature>
<dbReference type="InterPro" id="IPR011014">
    <property type="entry name" value="MscS_channel_TM-2"/>
</dbReference>
<evidence type="ECO:0000256" key="3">
    <source>
        <dbReference type="ARBA" id="ARBA00022475"/>
    </source>
</evidence>
<dbReference type="FunFam" id="2.30.30.60:FF:000001">
    <property type="entry name" value="MscS Mechanosensitive ion channel"/>
    <property type="match status" value="1"/>
</dbReference>
<dbReference type="Gene3D" id="1.10.287.1260">
    <property type="match status" value="1"/>
</dbReference>
<feature type="transmembrane region" description="Helical" evidence="7">
    <location>
        <begin position="95"/>
        <end position="117"/>
    </location>
</feature>
<dbReference type="SUPFAM" id="SSF82689">
    <property type="entry name" value="Mechanosensitive channel protein MscS (YggB), C-terminal domain"/>
    <property type="match status" value="1"/>
</dbReference>
<feature type="domain" description="Mechanosensitive ion channel transmembrane helices 2/3" evidence="10">
    <location>
        <begin position="73"/>
        <end position="114"/>
    </location>
</feature>
<dbReference type="InterPro" id="IPR045276">
    <property type="entry name" value="YbiO_bact"/>
</dbReference>
<evidence type="ECO:0000256" key="7">
    <source>
        <dbReference type="SAM" id="Phobius"/>
    </source>
</evidence>
<organism evidence="11">
    <name type="scientific">bioreactor metagenome</name>
    <dbReference type="NCBI Taxonomy" id="1076179"/>
    <lineage>
        <taxon>unclassified sequences</taxon>
        <taxon>metagenomes</taxon>
        <taxon>ecological metagenomes</taxon>
    </lineage>
</organism>
<dbReference type="InterPro" id="IPR049278">
    <property type="entry name" value="MS_channel_C"/>
</dbReference>
<keyword evidence="6 7" id="KW-0472">Membrane</keyword>
<dbReference type="SUPFAM" id="SSF82861">
    <property type="entry name" value="Mechanosensitive channel protein MscS (YggB), transmembrane region"/>
    <property type="match status" value="1"/>
</dbReference>
<name>A0A644VA55_9ZZZZ</name>
<comment type="subcellular location">
    <subcellularLocation>
        <location evidence="1">Cell membrane</location>
        <topology evidence="1">Multi-pass membrane protein</topology>
    </subcellularLocation>
</comment>
<proteinExistence type="inferred from homology"/>
<feature type="transmembrane region" description="Helical" evidence="7">
    <location>
        <begin position="12"/>
        <end position="33"/>
    </location>
</feature>
<dbReference type="Pfam" id="PF21082">
    <property type="entry name" value="MS_channel_3rd"/>
    <property type="match status" value="1"/>
</dbReference>
<dbReference type="SUPFAM" id="SSF50182">
    <property type="entry name" value="Sm-like ribonucleoproteins"/>
    <property type="match status" value="1"/>
</dbReference>
<dbReference type="PANTHER" id="PTHR30460:SF0">
    <property type="entry name" value="MODERATE CONDUCTANCE MECHANOSENSITIVE CHANNEL YBIO"/>
    <property type="match status" value="1"/>
</dbReference>
<feature type="transmembrane region" description="Helical" evidence="7">
    <location>
        <begin position="70"/>
        <end position="89"/>
    </location>
</feature>
<dbReference type="Pfam" id="PF21088">
    <property type="entry name" value="MS_channel_1st"/>
    <property type="match status" value="1"/>
</dbReference>
<accession>A0A644VA55</accession>
<reference evidence="11" key="1">
    <citation type="submission" date="2019-08" db="EMBL/GenBank/DDBJ databases">
        <authorList>
            <person name="Kucharzyk K."/>
            <person name="Murdoch R.W."/>
            <person name="Higgins S."/>
            <person name="Loffler F."/>
        </authorList>
    </citation>
    <scope>NUCLEOTIDE SEQUENCE</scope>
</reference>
<protein>
    <submittedName>
        <fullName evidence="11">Small-conductance mechanosensitive channel</fullName>
    </submittedName>
</protein>
<sequence length="284" mass="31561">MSEQITKWLENFLPWLLSHGINILIVAVGAFFLNNVLGRIISRSVRIAVTSNSQVSPEAEKKREDTLVRIFKGIIRVLLIFIAILMIMSEIGIKIAPILAGAGIAGIAIGFGGQYLIRDIITGLFIIIENQFRVGDVVSINDKAGTVEDITLRMTTLRDLDGTVHHIPNGEITIVSNMSKFFSRVNINIGISYSSSIDKAIEIINKVGEEMANELEWKEHIISAPRFLRLDSLSDSSVDLKILGDTKPSMQWAVSGELRKRLKTAFDKEGIDIPFPQIVIHQQK</sequence>
<evidence type="ECO:0000256" key="1">
    <source>
        <dbReference type="ARBA" id="ARBA00004651"/>
    </source>
</evidence>
<evidence type="ECO:0000313" key="11">
    <source>
        <dbReference type="EMBL" id="MPL87643.1"/>
    </source>
</evidence>
<feature type="domain" description="Mechanosensitive ion channel MscS" evidence="8">
    <location>
        <begin position="116"/>
        <end position="180"/>
    </location>
</feature>
<dbReference type="AlphaFoldDB" id="A0A644VA55"/>
<dbReference type="EMBL" id="VSSQ01000242">
    <property type="protein sequence ID" value="MPL87643.1"/>
    <property type="molecule type" value="Genomic_DNA"/>
</dbReference>
<evidence type="ECO:0000259" key="10">
    <source>
        <dbReference type="Pfam" id="PF21088"/>
    </source>
</evidence>
<comment type="similarity">
    <text evidence="2">Belongs to the MscS (TC 1.A.23) family.</text>
</comment>
<comment type="caution">
    <text evidence="11">The sequence shown here is derived from an EMBL/GenBank/DDBJ whole genome shotgun (WGS) entry which is preliminary data.</text>
</comment>
<keyword evidence="4 7" id="KW-0812">Transmembrane</keyword>
<evidence type="ECO:0000259" key="8">
    <source>
        <dbReference type="Pfam" id="PF00924"/>
    </source>
</evidence>
<dbReference type="GO" id="GO:0005886">
    <property type="term" value="C:plasma membrane"/>
    <property type="evidence" value="ECO:0007669"/>
    <property type="project" value="UniProtKB-SubCell"/>
</dbReference>
<evidence type="ECO:0000256" key="5">
    <source>
        <dbReference type="ARBA" id="ARBA00022989"/>
    </source>
</evidence>
<evidence type="ECO:0000256" key="4">
    <source>
        <dbReference type="ARBA" id="ARBA00022692"/>
    </source>
</evidence>
<evidence type="ECO:0000259" key="9">
    <source>
        <dbReference type="Pfam" id="PF21082"/>
    </source>
</evidence>